<keyword evidence="3" id="KW-1185">Reference proteome</keyword>
<reference evidence="2 3" key="1">
    <citation type="submission" date="2016-02" db="EMBL/GenBank/DDBJ databases">
        <title>Genome sequencing of a beta-galactosidase producing bacteria Rhizobium sp. 59.</title>
        <authorList>
            <person name="Wang D."/>
            <person name="Kot W."/>
            <person name="Qin Y."/>
            <person name="Hansen L."/>
            <person name="Naqvi K."/>
            <person name="Rensing C."/>
        </authorList>
    </citation>
    <scope>NUCLEOTIDE SEQUENCE [LARGE SCALE GENOMIC DNA]</scope>
    <source>
        <strain evidence="2 3">59</strain>
    </source>
</reference>
<dbReference type="InterPro" id="IPR053803">
    <property type="entry name" value="DUF6949"/>
</dbReference>
<dbReference type="AlphaFoldDB" id="A0A657LXY8"/>
<keyword evidence="1" id="KW-1133">Transmembrane helix</keyword>
<keyword evidence="1" id="KW-0472">Membrane</keyword>
<keyword evidence="1" id="KW-0812">Transmembrane</keyword>
<evidence type="ECO:0000313" key="2">
    <source>
        <dbReference type="EMBL" id="OJF97938.1"/>
    </source>
</evidence>
<protein>
    <submittedName>
        <fullName evidence="2">Uncharacterized protein</fullName>
    </submittedName>
</protein>
<name>A0A657LXY8_9HYPH</name>
<dbReference type="Pfam" id="PF22258">
    <property type="entry name" value="DUF6949"/>
    <property type="match status" value="1"/>
</dbReference>
<feature type="transmembrane region" description="Helical" evidence="1">
    <location>
        <begin position="50"/>
        <end position="68"/>
    </location>
</feature>
<feature type="transmembrane region" description="Helical" evidence="1">
    <location>
        <begin position="6"/>
        <end position="29"/>
    </location>
</feature>
<comment type="caution">
    <text evidence="2">The sequence shown here is derived from an EMBL/GenBank/DDBJ whole genome shotgun (WGS) entry which is preliminary data.</text>
</comment>
<dbReference type="OrthoDB" id="8403634at2"/>
<gene>
    <name evidence="2" type="ORF">AX760_15895</name>
</gene>
<organism evidence="2 3">
    <name type="scientific">Pararhizobium antarcticum</name>
    <dbReference type="NCBI Taxonomy" id="1798805"/>
    <lineage>
        <taxon>Bacteria</taxon>
        <taxon>Pseudomonadati</taxon>
        <taxon>Pseudomonadota</taxon>
        <taxon>Alphaproteobacteria</taxon>
        <taxon>Hyphomicrobiales</taxon>
        <taxon>Rhizobiaceae</taxon>
        <taxon>Rhizobium/Agrobacterium group</taxon>
        <taxon>Pararhizobium</taxon>
    </lineage>
</organism>
<evidence type="ECO:0000256" key="1">
    <source>
        <dbReference type="SAM" id="Phobius"/>
    </source>
</evidence>
<accession>A0A657LXY8</accession>
<feature type="transmembrane region" description="Helical" evidence="1">
    <location>
        <begin position="80"/>
        <end position="103"/>
    </location>
</feature>
<dbReference type="EMBL" id="LSRP01000079">
    <property type="protein sequence ID" value="OJF97938.1"/>
    <property type="molecule type" value="Genomic_DNA"/>
</dbReference>
<proteinExistence type="predicted"/>
<dbReference type="RefSeq" id="WP_071832812.1">
    <property type="nucleotide sequence ID" value="NZ_LSRP01000079.1"/>
</dbReference>
<sequence>MVNFETILLILAAGFGVSFLVMDAGRLMVGPAWPQTTREWQGNFRPVPMLLALSAGPALFVAALWRMWRGGRLPVVDCAIAAVIACAWAGCYGVLVLEGVAFLGRSVA</sequence>
<evidence type="ECO:0000313" key="3">
    <source>
        <dbReference type="Proteomes" id="UP000182661"/>
    </source>
</evidence>
<dbReference type="Proteomes" id="UP000182661">
    <property type="component" value="Unassembled WGS sequence"/>
</dbReference>